<evidence type="ECO:0000256" key="5">
    <source>
        <dbReference type="ARBA" id="ARBA00022692"/>
    </source>
</evidence>
<dbReference type="Proteomes" id="UP000587477">
    <property type="component" value="Chromosome"/>
</dbReference>
<feature type="transmembrane region" description="Helical" evidence="8">
    <location>
        <begin position="183"/>
        <end position="200"/>
    </location>
</feature>
<comment type="subcellular location">
    <subcellularLocation>
        <location evidence="1 8">Cell membrane</location>
        <topology evidence="1 8">Multi-pass membrane protein</topology>
    </subcellularLocation>
</comment>
<feature type="transmembrane region" description="Helical" evidence="8">
    <location>
        <begin position="247"/>
        <end position="265"/>
    </location>
</feature>
<name>A0A1D9PPD5_BACVE</name>
<keyword evidence="3 8" id="KW-0813">Transport</keyword>
<evidence type="ECO:0000256" key="6">
    <source>
        <dbReference type="ARBA" id="ARBA00022989"/>
    </source>
</evidence>
<evidence type="ECO:0000256" key="1">
    <source>
        <dbReference type="ARBA" id="ARBA00004651"/>
    </source>
</evidence>
<sequence>MNAVVKILKEQVTSFPLIMRLAAYETKSKYQMNYLGVLWQFLNPLIQMLAYWFVFGLGIRKGGPMATGAGEVPFILWMLAGLIPWFFISPTILDGSNSVFKRIKMVAKMNFPISSLPSVAIASNLFSYAIMMVIYIIALLASGIYPSLHWLQYIYYFVCLMAFLFSFSLFNSTISVLIRDYQFLLQAVTRLLFFLLPVFWDINSKLGAAHPELVPVLKLNPLFYIIDGFRNSLLDGQWFFQDVKYTLYFWLFTLFLLTVGSVLHMKFRDKFIDFL</sequence>
<evidence type="ECO:0000256" key="7">
    <source>
        <dbReference type="ARBA" id="ARBA00023136"/>
    </source>
</evidence>
<proteinExistence type="inferred from homology"/>
<protein>
    <recommendedName>
        <fullName evidence="8">Transport permease protein</fullName>
    </recommendedName>
</protein>
<organism evidence="9 10">
    <name type="scientific">Bacillus velezensis</name>
    <dbReference type="NCBI Taxonomy" id="492670"/>
    <lineage>
        <taxon>Bacteria</taxon>
        <taxon>Bacillati</taxon>
        <taxon>Bacillota</taxon>
        <taxon>Bacilli</taxon>
        <taxon>Bacillales</taxon>
        <taxon>Bacillaceae</taxon>
        <taxon>Bacillus</taxon>
        <taxon>Bacillus amyloliquefaciens group</taxon>
    </lineage>
</organism>
<keyword evidence="4 8" id="KW-1003">Cell membrane</keyword>
<dbReference type="GO" id="GO:0015920">
    <property type="term" value="P:lipopolysaccharide transport"/>
    <property type="evidence" value="ECO:0007669"/>
    <property type="project" value="TreeGrafter"/>
</dbReference>
<feature type="transmembrane region" description="Helical" evidence="8">
    <location>
        <begin position="114"/>
        <end position="141"/>
    </location>
</feature>
<dbReference type="EMBL" id="CP063687">
    <property type="protein sequence ID" value="QOY27219.1"/>
    <property type="molecule type" value="Genomic_DNA"/>
</dbReference>
<evidence type="ECO:0000256" key="4">
    <source>
        <dbReference type="ARBA" id="ARBA00022475"/>
    </source>
</evidence>
<feature type="transmembrane region" description="Helical" evidence="8">
    <location>
        <begin position="74"/>
        <end position="93"/>
    </location>
</feature>
<dbReference type="GO" id="GO:0140359">
    <property type="term" value="F:ABC-type transporter activity"/>
    <property type="evidence" value="ECO:0007669"/>
    <property type="project" value="InterPro"/>
</dbReference>
<dbReference type="Pfam" id="PF01061">
    <property type="entry name" value="ABC2_membrane"/>
    <property type="match status" value="1"/>
</dbReference>
<dbReference type="PANTHER" id="PTHR30413">
    <property type="entry name" value="INNER MEMBRANE TRANSPORT PERMEASE"/>
    <property type="match status" value="1"/>
</dbReference>
<evidence type="ECO:0000256" key="3">
    <source>
        <dbReference type="ARBA" id="ARBA00022448"/>
    </source>
</evidence>
<accession>A0A1D9PPD5</accession>
<dbReference type="InterPro" id="IPR013525">
    <property type="entry name" value="ABC2_TM"/>
</dbReference>
<gene>
    <name evidence="9" type="primary">tagG</name>
    <name evidence="9" type="ORF">BACVE_002230</name>
</gene>
<accession>A0A2D3DSM5</accession>
<keyword evidence="5 8" id="KW-0812">Transmembrane</keyword>
<dbReference type="GO" id="GO:0005886">
    <property type="term" value="C:plasma membrane"/>
    <property type="evidence" value="ECO:0007669"/>
    <property type="project" value="UniProtKB-SubCell"/>
</dbReference>
<evidence type="ECO:0000313" key="9">
    <source>
        <dbReference type="EMBL" id="QOY27219.1"/>
    </source>
</evidence>
<keyword evidence="6 8" id="KW-1133">Transmembrane helix</keyword>
<dbReference type="RefSeq" id="WP_017418800.1">
    <property type="nucleotide sequence ID" value="NZ_AP024501.1"/>
</dbReference>
<reference evidence="10" key="1">
    <citation type="submission" date="2020-10" db="EMBL/GenBank/DDBJ databases">
        <title>Complete genome sequence of Bacillus velezensis NST6.</title>
        <authorList>
            <person name="Choi J."/>
        </authorList>
    </citation>
    <scope>NUCLEOTIDE SEQUENCE [LARGE SCALE GENOMIC DNA]</scope>
    <source>
        <strain evidence="10">NST6</strain>
    </source>
</reference>
<feature type="transmembrane region" description="Helical" evidence="8">
    <location>
        <begin position="34"/>
        <end position="54"/>
    </location>
</feature>
<dbReference type="AlphaFoldDB" id="A0A1D9PPD5"/>
<dbReference type="STRING" id="1155777.BANAU_3473"/>
<dbReference type="InterPro" id="IPR047817">
    <property type="entry name" value="ABC2_TM_bact-type"/>
</dbReference>
<comment type="similarity">
    <text evidence="2 8">Belongs to the ABC-2 integral membrane protein family.</text>
</comment>
<dbReference type="PANTHER" id="PTHR30413:SF10">
    <property type="entry name" value="CAPSULE POLYSACCHARIDE EXPORT INNER-MEMBRANE PROTEIN CTRC"/>
    <property type="match status" value="1"/>
</dbReference>
<feature type="transmembrane region" description="Helical" evidence="8">
    <location>
        <begin position="153"/>
        <end position="171"/>
    </location>
</feature>
<evidence type="ECO:0000256" key="2">
    <source>
        <dbReference type="ARBA" id="ARBA00007783"/>
    </source>
</evidence>
<keyword evidence="7 8" id="KW-0472">Membrane</keyword>
<evidence type="ECO:0000313" key="10">
    <source>
        <dbReference type="Proteomes" id="UP000587477"/>
    </source>
</evidence>
<dbReference type="PROSITE" id="PS51012">
    <property type="entry name" value="ABC_TM2"/>
    <property type="match status" value="1"/>
</dbReference>
<evidence type="ECO:0000256" key="8">
    <source>
        <dbReference type="RuleBase" id="RU361157"/>
    </source>
</evidence>